<evidence type="ECO:0000313" key="2">
    <source>
        <dbReference type="Proteomes" id="UP000688947"/>
    </source>
</evidence>
<sequence length="52" mass="6163">MAVILAVPCLQLALFFLMKNRFYRRMRRCLFSVNLLSMSPISVKQGRQRVQM</sequence>
<protein>
    <submittedName>
        <fullName evidence="1">Uncharacterized protein</fullName>
    </submittedName>
</protein>
<dbReference type="EMBL" id="JAENGZ010000451">
    <property type="protein sequence ID" value="KAG6959108.1"/>
    <property type="molecule type" value="Genomic_DNA"/>
</dbReference>
<evidence type="ECO:0000313" key="1">
    <source>
        <dbReference type="EMBL" id="KAG6959108.1"/>
    </source>
</evidence>
<comment type="caution">
    <text evidence="1">The sequence shown here is derived from an EMBL/GenBank/DDBJ whole genome shotgun (WGS) entry which is preliminary data.</text>
</comment>
<gene>
    <name evidence="1" type="ORF">JG687_00008980</name>
</gene>
<reference evidence="1" key="1">
    <citation type="submission" date="2021-01" db="EMBL/GenBank/DDBJ databases">
        <title>Phytophthora aleatoria, a newly-described species from Pinus radiata is distinct from Phytophthora cactorum isolates based on comparative genomics.</title>
        <authorList>
            <person name="Mcdougal R."/>
            <person name="Panda P."/>
            <person name="Williams N."/>
            <person name="Studholme D.J."/>
        </authorList>
    </citation>
    <scope>NUCLEOTIDE SEQUENCE</scope>
    <source>
        <strain evidence="1">NZFS 3830</strain>
    </source>
</reference>
<proteinExistence type="predicted"/>
<accession>A0A8T1UF96</accession>
<organism evidence="1 2">
    <name type="scientific">Phytophthora cactorum</name>
    <dbReference type="NCBI Taxonomy" id="29920"/>
    <lineage>
        <taxon>Eukaryota</taxon>
        <taxon>Sar</taxon>
        <taxon>Stramenopiles</taxon>
        <taxon>Oomycota</taxon>
        <taxon>Peronosporomycetes</taxon>
        <taxon>Peronosporales</taxon>
        <taxon>Peronosporaceae</taxon>
        <taxon>Phytophthora</taxon>
    </lineage>
</organism>
<dbReference type="Proteomes" id="UP000688947">
    <property type="component" value="Unassembled WGS sequence"/>
</dbReference>
<name>A0A8T1UF96_9STRA</name>
<dbReference type="AlphaFoldDB" id="A0A8T1UF96"/>